<comment type="caution">
    <text evidence="2">The sequence shown here is derived from an EMBL/GenBank/DDBJ whole genome shotgun (WGS) entry which is preliminary data.</text>
</comment>
<dbReference type="Proteomes" id="UP000314294">
    <property type="component" value="Unassembled WGS sequence"/>
</dbReference>
<evidence type="ECO:0000313" key="3">
    <source>
        <dbReference type="Proteomes" id="UP000314294"/>
    </source>
</evidence>
<dbReference type="AlphaFoldDB" id="A0A4Z2HLE7"/>
<feature type="compositionally biased region" description="Polar residues" evidence="1">
    <location>
        <begin position="17"/>
        <end position="35"/>
    </location>
</feature>
<dbReference type="EMBL" id="SRLO01000217">
    <property type="protein sequence ID" value="TNN66567.1"/>
    <property type="molecule type" value="Genomic_DNA"/>
</dbReference>
<name>A0A4Z2HLE7_9TELE</name>
<reference evidence="2 3" key="1">
    <citation type="submission" date="2019-03" db="EMBL/GenBank/DDBJ databases">
        <title>First draft genome of Liparis tanakae, snailfish: a comprehensive survey of snailfish specific genes.</title>
        <authorList>
            <person name="Kim W."/>
            <person name="Song I."/>
            <person name="Jeong J.-H."/>
            <person name="Kim D."/>
            <person name="Kim S."/>
            <person name="Ryu S."/>
            <person name="Song J.Y."/>
            <person name="Lee S.K."/>
        </authorList>
    </citation>
    <scope>NUCLEOTIDE SEQUENCE [LARGE SCALE GENOMIC DNA]</scope>
    <source>
        <tissue evidence="2">Muscle</tissue>
    </source>
</reference>
<feature type="region of interest" description="Disordered" evidence="1">
    <location>
        <begin position="1"/>
        <end position="35"/>
    </location>
</feature>
<protein>
    <submittedName>
        <fullName evidence="2">Uncharacterized protein</fullName>
    </submittedName>
</protein>
<gene>
    <name evidence="2" type="ORF">EYF80_023253</name>
</gene>
<proteinExistence type="predicted"/>
<evidence type="ECO:0000256" key="1">
    <source>
        <dbReference type="SAM" id="MobiDB-lite"/>
    </source>
</evidence>
<sequence>MTTLPAPRSAGGEYLGSSPSGREQTTGAPGTTASSRVMISRTNAVASRLTLSAGSSVLQKRTTLPSGFTRNFQKFHLGVPDLAVGPRFGSVRYQPVRNLKAGSASEPIILILPKNGKVTPWTDLANASMSRLVPSSVSPNWPHGKASTLNWLCRRNRQPTPTVMLSRTVNVFAFGLEDLLG</sequence>
<accession>A0A4Z2HLE7</accession>
<keyword evidence="3" id="KW-1185">Reference proteome</keyword>
<evidence type="ECO:0000313" key="2">
    <source>
        <dbReference type="EMBL" id="TNN66567.1"/>
    </source>
</evidence>
<organism evidence="2 3">
    <name type="scientific">Liparis tanakae</name>
    <name type="common">Tanaka's snailfish</name>
    <dbReference type="NCBI Taxonomy" id="230148"/>
    <lineage>
        <taxon>Eukaryota</taxon>
        <taxon>Metazoa</taxon>
        <taxon>Chordata</taxon>
        <taxon>Craniata</taxon>
        <taxon>Vertebrata</taxon>
        <taxon>Euteleostomi</taxon>
        <taxon>Actinopterygii</taxon>
        <taxon>Neopterygii</taxon>
        <taxon>Teleostei</taxon>
        <taxon>Neoteleostei</taxon>
        <taxon>Acanthomorphata</taxon>
        <taxon>Eupercaria</taxon>
        <taxon>Perciformes</taxon>
        <taxon>Cottioidei</taxon>
        <taxon>Cottales</taxon>
        <taxon>Liparidae</taxon>
        <taxon>Liparis</taxon>
    </lineage>
</organism>